<evidence type="ECO:0000256" key="1">
    <source>
        <dbReference type="ARBA" id="ARBA00006019"/>
    </source>
</evidence>
<protein>
    <recommendedName>
        <fullName evidence="2">Cullin N-terminal domain-containing protein</fullName>
    </recommendedName>
</protein>
<evidence type="ECO:0000313" key="4">
    <source>
        <dbReference type="Proteomes" id="UP000289738"/>
    </source>
</evidence>
<feature type="domain" description="Cullin N-terminal" evidence="2">
    <location>
        <begin position="1"/>
        <end position="67"/>
    </location>
</feature>
<dbReference type="Gene3D" id="1.20.1310.10">
    <property type="entry name" value="Cullin Repeats"/>
    <property type="match status" value="1"/>
</dbReference>
<proteinExistence type="inferred from homology"/>
<evidence type="ECO:0000259" key="2">
    <source>
        <dbReference type="Pfam" id="PF00888"/>
    </source>
</evidence>
<accession>A0A445AWV2</accession>
<gene>
    <name evidence="3" type="ORF">Ahy_B01g055708</name>
</gene>
<dbReference type="Proteomes" id="UP000289738">
    <property type="component" value="Chromosome B01"/>
</dbReference>
<dbReference type="EMBL" id="SDMP01000011">
    <property type="protein sequence ID" value="RYR30919.1"/>
    <property type="molecule type" value="Genomic_DNA"/>
</dbReference>
<dbReference type="SUPFAM" id="SSF74788">
    <property type="entry name" value="Cullin repeat-like"/>
    <property type="match status" value="1"/>
</dbReference>
<dbReference type="Pfam" id="PF00888">
    <property type="entry name" value="Cullin"/>
    <property type="match status" value="1"/>
</dbReference>
<sequence length="171" mass="19283">MLRELVKRWANHKIMVGWLCRFFRYLETSIAARRSLPPLNEVGLTCFYDRVYKELNGKVRDAVISIVVPKGSVTELAEETEAGLVVQDFVRKVIELHDKYLSYVLLGAGALNCLPHSLRTTFLKIWAPFWPTGCQLESPNSTAGARLRRWKLVIHGDVEPPADAPARAPPA</sequence>
<reference evidence="3 4" key="1">
    <citation type="submission" date="2019-01" db="EMBL/GenBank/DDBJ databases">
        <title>Sequencing of cultivated peanut Arachis hypogaea provides insights into genome evolution and oil improvement.</title>
        <authorList>
            <person name="Chen X."/>
        </authorList>
    </citation>
    <scope>NUCLEOTIDE SEQUENCE [LARGE SCALE GENOMIC DNA]</scope>
    <source>
        <strain evidence="4">cv. Fuhuasheng</strain>
        <tissue evidence="3">Leaves</tissue>
    </source>
</reference>
<evidence type="ECO:0000313" key="3">
    <source>
        <dbReference type="EMBL" id="RYR30919.1"/>
    </source>
</evidence>
<dbReference type="PANTHER" id="PTHR11932">
    <property type="entry name" value="CULLIN"/>
    <property type="match status" value="1"/>
</dbReference>
<organism evidence="3 4">
    <name type="scientific">Arachis hypogaea</name>
    <name type="common">Peanut</name>
    <dbReference type="NCBI Taxonomy" id="3818"/>
    <lineage>
        <taxon>Eukaryota</taxon>
        <taxon>Viridiplantae</taxon>
        <taxon>Streptophyta</taxon>
        <taxon>Embryophyta</taxon>
        <taxon>Tracheophyta</taxon>
        <taxon>Spermatophyta</taxon>
        <taxon>Magnoliopsida</taxon>
        <taxon>eudicotyledons</taxon>
        <taxon>Gunneridae</taxon>
        <taxon>Pentapetalae</taxon>
        <taxon>rosids</taxon>
        <taxon>fabids</taxon>
        <taxon>Fabales</taxon>
        <taxon>Fabaceae</taxon>
        <taxon>Papilionoideae</taxon>
        <taxon>50 kb inversion clade</taxon>
        <taxon>dalbergioids sensu lato</taxon>
        <taxon>Dalbergieae</taxon>
        <taxon>Pterocarpus clade</taxon>
        <taxon>Arachis</taxon>
    </lineage>
</organism>
<keyword evidence="4" id="KW-1185">Reference proteome</keyword>
<dbReference type="InterPro" id="IPR001373">
    <property type="entry name" value="Cullin_N"/>
</dbReference>
<comment type="caution">
    <text evidence="3">The sequence shown here is derived from an EMBL/GenBank/DDBJ whole genome shotgun (WGS) entry which is preliminary data.</text>
</comment>
<comment type="similarity">
    <text evidence="1">Belongs to the cullin family.</text>
</comment>
<dbReference type="STRING" id="3818.A0A445AWV2"/>
<name>A0A445AWV2_ARAHY</name>
<dbReference type="InterPro" id="IPR045093">
    <property type="entry name" value="Cullin"/>
</dbReference>
<dbReference type="AlphaFoldDB" id="A0A445AWV2"/>
<dbReference type="InterPro" id="IPR016159">
    <property type="entry name" value="Cullin_repeat-like_dom_sf"/>
</dbReference>